<keyword evidence="2" id="KW-1185">Reference proteome</keyword>
<reference evidence="1 2" key="1">
    <citation type="submission" date="2018-08" db="EMBL/GenBank/DDBJ databases">
        <title>The multiple taxonomic identification of Sphingomonas gilva.</title>
        <authorList>
            <person name="Zhu D."/>
            <person name="Zheng S."/>
        </authorList>
    </citation>
    <scope>NUCLEOTIDE SEQUENCE [LARGE SCALE GENOMIC DNA]</scope>
    <source>
        <strain evidence="1 2">ZDH117</strain>
    </source>
</reference>
<evidence type="ECO:0000313" key="1">
    <source>
        <dbReference type="EMBL" id="RHW17348.1"/>
    </source>
</evidence>
<dbReference type="CDD" id="cd00448">
    <property type="entry name" value="YjgF_YER057c_UK114_family"/>
    <property type="match status" value="1"/>
</dbReference>
<dbReference type="RefSeq" id="WP_118864096.1">
    <property type="nucleotide sequence ID" value="NZ_QWLV01000004.1"/>
</dbReference>
<proteinExistence type="predicted"/>
<gene>
    <name evidence="1" type="ORF">D1610_10235</name>
</gene>
<dbReference type="PANTHER" id="PTHR11803">
    <property type="entry name" value="2-IMINOBUTANOATE/2-IMINOPROPANOATE DEAMINASE RIDA"/>
    <property type="match status" value="1"/>
</dbReference>
<dbReference type="OrthoDB" id="9808943at2"/>
<dbReference type="GO" id="GO:0005829">
    <property type="term" value="C:cytosol"/>
    <property type="evidence" value="ECO:0007669"/>
    <property type="project" value="TreeGrafter"/>
</dbReference>
<comment type="caution">
    <text evidence="1">The sequence shown here is derived from an EMBL/GenBank/DDBJ whole genome shotgun (WGS) entry which is preliminary data.</text>
</comment>
<dbReference type="InterPro" id="IPR035959">
    <property type="entry name" value="RutC-like_sf"/>
</dbReference>
<dbReference type="InterPro" id="IPR006175">
    <property type="entry name" value="YjgF/YER057c/UK114"/>
</dbReference>
<accession>A0A396RLY3</accession>
<dbReference type="Proteomes" id="UP000266693">
    <property type="component" value="Unassembled WGS sequence"/>
</dbReference>
<dbReference type="AlphaFoldDB" id="A0A396RLY3"/>
<dbReference type="GO" id="GO:0019239">
    <property type="term" value="F:deaminase activity"/>
    <property type="evidence" value="ECO:0007669"/>
    <property type="project" value="TreeGrafter"/>
</dbReference>
<dbReference type="Pfam" id="PF01042">
    <property type="entry name" value="Ribonuc_L-PSP"/>
    <property type="match status" value="1"/>
</dbReference>
<name>A0A396RLY3_9SPHN</name>
<dbReference type="PANTHER" id="PTHR11803:SF39">
    <property type="entry name" value="2-IMINOBUTANOATE_2-IMINOPROPANOATE DEAMINASE"/>
    <property type="match status" value="1"/>
</dbReference>
<evidence type="ECO:0000313" key="2">
    <source>
        <dbReference type="Proteomes" id="UP000266693"/>
    </source>
</evidence>
<protein>
    <submittedName>
        <fullName evidence="1">RidA family protein</fullName>
    </submittedName>
</protein>
<sequence>MSAKPPLSPARVVGNLVFTSGQLARGADGAIVAGGIEAQAKQVMANLAEVLADNGCTPADVVKVTAWLTDASYGAAFNAAYREVFGEPYPARSTVVSGLLAPDALIEVEAIALKP</sequence>
<dbReference type="Gene3D" id="3.30.1330.40">
    <property type="entry name" value="RutC-like"/>
    <property type="match status" value="1"/>
</dbReference>
<dbReference type="EMBL" id="QWLV01000004">
    <property type="protein sequence ID" value="RHW17348.1"/>
    <property type="molecule type" value="Genomic_DNA"/>
</dbReference>
<organism evidence="1 2">
    <name type="scientific">Sphingomonas gilva</name>
    <dbReference type="NCBI Taxonomy" id="2305907"/>
    <lineage>
        <taxon>Bacteria</taxon>
        <taxon>Pseudomonadati</taxon>
        <taxon>Pseudomonadota</taxon>
        <taxon>Alphaproteobacteria</taxon>
        <taxon>Sphingomonadales</taxon>
        <taxon>Sphingomonadaceae</taxon>
        <taxon>Sphingomonas</taxon>
    </lineage>
</organism>
<dbReference type="SUPFAM" id="SSF55298">
    <property type="entry name" value="YjgF-like"/>
    <property type="match status" value="1"/>
</dbReference>